<dbReference type="SMART" id="SM00388">
    <property type="entry name" value="HisKA"/>
    <property type="match status" value="1"/>
</dbReference>
<dbReference type="SMART" id="SM00387">
    <property type="entry name" value="HATPase_c"/>
    <property type="match status" value="1"/>
</dbReference>
<dbReference type="SUPFAM" id="SSF55874">
    <property type="entry name" value="ATPase domain of HSP90 chaperone/DNA topoisomerase II/histidine kinase"/>
    <property type="match status" value="1"/>
</dbReference>
<dbReference type="EMBL" id="OBEJ01000001">
    <property type="protein sequence ID" value="SNZ05136.1"/>
    <property type="molecule type" value="Genomic_DNA"/>
</dbReference>
<accession>A0A285NAZ3</accession>
<keyword evidence="5 9" id="KW-0418">Kinase</keyword>
<dbReference type="CDD" id="cd00075">
    <property type="entry name" value="HATPase"/>
    <property type="match status" value="1"/>
</dbReference>
<dbReference type="InterPro" id="IPR036097">
    <property type="entry name" value="HisK_dim/P_sf"/>
</dbReference>
<keyword evidence="6" id="KW-0902">Two-component regulatory system</keyword>
<dbReference type="InterPro" id="IPR003594">
    <property type="entry name" value="HATPase_dom"/>
</dbReference>
<organism evidence="9 10">
    <name type="scientific">Natronoarchaeum philippinense</name>
    <dbReference type="NCBI Taxonomy" id="558529"/>
    <lineage>
        <taxon>Archaea</taxon>
        <taxon>Methanobacteriati</taxon>
        <taxon>Methanobacteriota</taxon>
        <taxon>Stenosarchaea group</taxon>
        <taxon>Halobacteria</taxon>
        <taxon>Halobacteriales</taxon>
        <taxon>Natronoarchaeaceae</taxon>
    </lineage>
</organism>
<dbReference type="Proteomes" id="UP000219453">
    <property type="component" value="Unassembled WGS sequence"/>
</dbReference>
<name>A0A285NAZ3_NATPI</name>
<dbReference type="PRINTS" id="PR00344">
    <property type="entry name" value="BCTRLSENSOR"/>
</dbReference>
<dbReference type="SUPFAM" id="SSF47384">
    <property type="entry name" value="Homodimeric domain of signal transducing histidine kinase"/>
    <property type="match status" value="1"/>
</dbReference>
<evidence type="ECO:0000256" key="4">
    <source>
        <dbReference type="ARBA" id="ARBA00022679"/>
    </source>
</evidence>
<evidence type="ECO:0000256" key="5">
    <source>
        <dbReference type="ARBA" id="ARBA00022777"/>
    </source>
</evidence>
<reference evidence="9 10" key="1">
    <citation type="submission" date="2017-09" db="EMBL/GenBank/DDBJ databases">
        <authorList>
            <person name="Ehlers B."/>
            <person name="Leendertz F.H."/>
        </authorList>
    </citation>
    <scope>NUCLEOTIDE SEQUENCE [LARGE SCALE GENOMIC DNA]</scope>
    <source>
        <strain evidence="9 10">DSM 27208</strain>
    </source>
</reference>
<evidence type="ECO:0000256" key="6">
    <source>
        <dbReference type="ARBA" id="ARBA00023012"/>
    </source>
</evidence>
<keyword evidence="4" id="KW-0808">Transferase</keyword>
<dbReference type="InterPro" id="IPR005467">
    <property type="entry name" value="His_kinase_dom"/>
</dbReference>
<evidence type="ECO:0000256" key="2">
    <source>
        <dbReference type="ARBA" id="ARBA00012438"/>
    </source>
</evidence>
<dbReference type="Gene3D" id="1.10.287.130">
    <property type="match status" value="1"/>
</dbReference>
<dbReference type="Pfam" id="PF02518">
    <property type="entry name" value="HATPase_c"/>
    <property type="match status" value="1"/>
</dbReference>
<evidence type="ECO:0000313" key="9">
    <source>
        <dbReference type="EMBL" id="SNZ05136.1"/>
    </source>
</evidence>
<evidence type="ECO:0000313" key="10">
    <source>
        <dbReference type="Proteomes" id="UP000219453"/>
    </source>
</evidence>
<dbReference type="OrthoDB" id="8127at2157"/>
<dbReference type="EC" id="2.7.13.3" evidence="2"/>
<dbReference type="AlphaFoldDB" id="A0A285NAZ3"/>
<dbReference type="PROSITE" id="PS50109">
    <property type="entry name" value="HIS_KIN"/>
    <property type="match status" value="1"/>
</dbReference>
<dbReference type="Pfam" id="PF00512">
    <property type="entry name" value="HisKA"/>
    <property type="match status" value="1"/>
</dbReference>
<dbReference type="RefSeq" id="WP_097007772.1">
    <property type="nucleotide sequence ID" value="NZ_OBEJ01000001.1"/>
</dbReference>
<dbReference type="CDD" id="cd00082">
    <property type="entry name" value="HisKA"/>
    <property type="match status" value="1"/>
</dbReference>
<dbReference type="PANTHER" id="PTHR43711:SF1">
    <property type="entry name" value="HISTIDINE KINASE 1"/>
    <property type="match status" value="1"/>
</dbReference>
<keyword evidence="7" id="KW-0175">Coiled coil</keyword>
<protein>
    <recommendedName>
        <fullName evidence="2">histidine kinase</fullName>
        <ecNumber evidence="2">2.7.13.3</ecNumber>
    </recommendedName>
</protein>
<dbReference type="InterPro" id="IPR036890">
    <property type="entry name" value="HATPase_C_sf"/>
</dbReference>
<keyword evidence="10" id="KW-1185">Reference proteome</keyword>
<proteinExistence type="predicted"/>
<feature type="coiled-coil region" evidence="7">
    <location>
        <begin position="117"/>
        <end position="144"/>
    </location>
</feature>
<evidence type="ECO:0000256" key="1">
    <source>
        <dbReference type="ARBA" id="ARBA00000085"/>
    </source>
</evidence>
<dbReference type="InterPro" id="IPR003661">
    <property type="entry name" value="HisK_dim/P_dom"/>
</dbReference>
<dbReference type="PANTHER" id="PTHR43711">
    <property type="entry name" value="TWO-COMPONENT HISTIDINE KINASE"/>
    <property type="match status" value="1"/>
</dbReference>
<evidence type="ECO:0000256" key="3">
    <source>
        <dbReference type="ARBA" id="ARBA00022553"/>
    </source>
</evidence>
<gene>
    <name evidence="9" type="ORF">SAMN06269185_0781</name>
</gene>
<dbReference type="InterPro" id="IPR050736">
    <property type="entry name" value="Sensor_HK_Regulatory"/>
</dbReference>
<comment type="catalytic activity">
    <reaction evidence="1">
        <text>ATP + protein L-histidine = ADP + protein N-phospho-L-histidine.</text>
        <dbReference type="EC" id="2.7.13.3"/>
    </reaction>
</comment>
<sequence length="337" mass="37580">MVEIQLLFADDGNRNALASVVEEHHTAITDLEFRQCDMYVVDEAVFPTYRDDIEARKHSQEPVFCPVVLVRRDRTPITVTLPDPATRDPPHLVNAVVEAPIQKQTLFRTFTNLLSRRDQSEALTEELRERNERLEQFASTLRHELRNPLNILDGYLDQATERSDDHFFEICRDATDQMMQLLEDTLLLIDGGEVSTDPRPLDLSAVSDGCWNVVTADGADIEIRTSKQILADEVRLKQLLENLFRNAVEHAGPDVTVTVGDVEGGFYVEDDGTGIPTEERNRVFDEGYSVASAGTGLGLAVVQAVVDGHEWEVSLTDSTSGGARFEITGVRPYPAAQ</sequence>
<keyword evidence="3" id="KW-0597">Phosphoprotein</keyword>
<evidence type="ECO:0000256" key="7">
    <source>
        <dbReference type="SAM" id="Coils"/>
    </source>
</evidence>
<dbReference type="InterPro" id="IPR004358">
    <property type="entry name" value="Sig_transdc_His_kin-like_C"/>
</dbReference>
<feature type="domain" description="Histidine kinase" evidence="8">
    <location>
        <begin position="140"/>
        <end position="328"/>
    </location>
</feature>
<dbReference type="Gene3D" id="3.30.565.10">
    <property type="entry name" value="Histidine kinase-like ATPase, C-terminal domain"/>
    <property type="match status" value="1"/>
</dbReference>
<dbReference type="GO" id="GO:0000155">
    <property type="term" value="F:phosphorelay sensor kinase activity"/>
    <property type="evidence" value="ECO:0007669"/>
    <property type="project" value="InterPro"/>
</dbReference>
<evidence type="ECO:0000259" key="8">
    <source>
        <dbReference type="PROSITE" id="PS50109"/>
    </source>
</evidence>